<evidence type="ECO:0000256" key="2">
    <source>
        <dbReference type="SAM" id="Phobius"/>
    </source>
</evidence>
<feature type="compositionally biased region" description="Polar residues" evidence="1">
    <location>
        <begin position="629"/>
        <end position="645"/>
    </location>
</feature>
<feature type="transmembrane region" description="Helical" evidence="2">
    <location>
        <begin position="36"/>
        <end position="59"/>
    </location>
</feature>
<dbReference type="InterPro" id="IPR051057">
    <property type="entry name" value="PI-PLC_domain"/>
</dbReference>
<keyword evidence="2" id="KW-1133">Transmembrane helix</keyword>
<dbReference type="InterPro" id="IPR017946">
    <property type="entry name" value="PLC-like_Pdiesterase_TIM-brl"/>
</dbReference>
<keyword evidence="2" id="KW-0472">Membrane</keyword>
<keyword evidence="4" id="KW-1185">Reference proteome</keyword>
<evidence type="ECO:0000313" key="3">
    <source>
        <dbReference type="EMBL" id="THH19031.1"/>
    </source>
</evidence>
<sequence>MNGGCTSWKRKRGQRSIAVSDFPLLASSTFHQSPSLLSFTMIFPLTILAPVALSVLTAVRAASVERRATTCNGHSELCNKSFGNVTFVGAHDSYAVGTNNLATNQDYNVTQQLNDGIRMLQMQAHNQSGVIQLCHTSCALFNGGTLENYLNSVKTWMGANTNDVVSLLIVNSDGFTPSDFDSVFKSVGLDTISYAPASSSLTYSSWPTLGSMIDSGKHLVTFLDTGADFTSVAYLIDEFTNIWETAFDVTDTTFDCNVNRTKGDTSTQMYLINHFLDTLVLGQPAPDSSRANTTNAVSGTGSLGLQVETCAAEHSRNPNFMLVDFYEYGGGSVFQVAAAANGVTYSPATPVPSPITTSSTTSSASSSSGAISAFRISDGHVGALMTISAGLLAGVSGEYAASGCWDEKETRFAARTMSFQNFRLDGVPIQHIPQQPPQPPQTFTPHQYTPPAQSVSTPLQVATAPDPQFQLQTVDGGSRGSNRGPYGSGDMNDGYTLVFENMDSFQVWRLREESEKMVEFVKGDTHGSKAVPPRFKDHVKLVCARHSRSGRKKYVKKFPDRVRKVPSRKLEGRGCPASISYKTYFDTEEIRVCYVSQHSHEVGLANLPYTRRGRRAAAAGADPEAGLAESSSTPQPNASTSSISHALTPAPPIQYASTPLQSGGSPPMRAQPPQHPNGFSPYPHFPSMSMPAPPGLGTLPAQPPAPVDQTDRGRMERERWDRLETLFLGIRGHARHFEYPPPSVAALESVLMRMYFESPVQAPAQPMPMMTLPLQSQPQHQQHEGAGLVPPVNDSVQMDEGGPSESGSGEEQDEE</sequence>
<feature type="region of interest" description="Disordered" evidence="1">
    <location>
        <begin position="615"/>
        <end position="714"/>
    </location>
</feature>
<keyword evidence="2" id="KW-0812">Transmembrane</keyword>
<dbReference type="AlphaFoldDB" id="A0A4S4M453"/>
<dbReference type="PANTHER" id="PTHR13593:SF140">
    <property type="entry name" value="PLC-LIKE PHOSPHODIESTERASE"/>
    <property type="match status" value="1"/>
</dbReference>
<evidence type="ECO:0000256" key="1">
    <source>
        <dbReference type="SAM" id="MobiDB-lite"/>
    </source>
</evidence>
<dbReference type="GO" id="GO:0008081">
    <property type="term" value="F:phosphoric diester hydrolase activity"/>
    <property type="evidence" value="ECO:0007669"/>
    <property type="project" value="InterPro"/>
</dbReference>
<feature type="compositionally biased region" description="Polar residues" evidence="1">
    <location>
        <begin position="655"/>
        <end position="664"/>
    </location>
</feature>
<dbReference type="PANTHER" id="PTHR13593">
    <property type="match status" value="1"/>
</dbReference>
<comment type="caution">
    <text evidence="3">The sequence shown here is derived from an EMBL/GenBank/DDBJ whole genome shotgun (WGS) entry which is preliminary data.</text>
</comment>
<dbReference type="EMBL" id="SGPL01000056">
    <property type="protein sequence ID" value="THH19031.1"/>
    <property type="molecule type" value="Genomic_DNA"/>
</dbReference>
<reference evidence="3 4" key="1">
    <citation type="submission" date="2019-02" db="EMBL/GenBank/DDBJ databases">
        <title>Genome sequencing of the rare red list fungi Bondarzewia mesenterica.</title>
        <authorList>
            <person name="Buettner E."/>
            <person name="Kellner H."/>
        </authorList>
    </citation>
    <scope>NUCLEOTIDE SEQUENCE [LARGE SCALE GENOMIC DNA]</scope>
    <source>
        <strain evidence="3 4">DSM 108281</strain>
    </source>
</reference>
<accession>A0A4S4M453</accession>
<feature type="region of interest" description="Disordered" evidence="1">
    <location>
        <begin position="772"/>
        <end position="815"/>
    </location>
</feature>
<dbReference type="OrthoDB" id="7984201at2759"/>
<dbReference type="Proteomes" id="UP000310158">
    <property type="component" value="Unassembled WGS sequence"/>
</dbReference>
<dbReference type="Pfam" id="PF26146">
    <property type="entry name" value="PI-PLC_X"/>
    <property type="match status" value="1"/>
</dbReference>
<proteinExistence type="predicted"/>
<protein>
    <submittedName>
        <fullName evidence="3">Uncharacterized protein</fullName>
    </submittedName>
</protein>
<evidence type="ECO:0000313" key="4">
    <source>
        <dbReference type="Proteomes" id="UP000310158"/>
    </source>
</evidence>
<organism evidence="3 4">
    <name type="scientific">Bondarzewia mesenterica</name>
    <dbReference type="NCBI Taxonomy" id="1095465"/>
    <lineage>
        <taxon>Eukaryota</taxon>
        <taxon>Fungi</taxon>
        <taxon>Dikarya</taxon>
        <taxon>Basidiomycota</taxon>
        <taxon>Agaricomycotina</taxon>
        <taxon>Agaricomycetes</taxon>
        <taxon>Russulales</taxon>
        <taxon>Bondarzewiaceae</taxon>
        <taxon>Bondarzewia</taxon>
    </lineage>
</organism>
<name>A0A4S4M453_9AGAM</name>
<gene>
    <name evidence="3" type="ORF">EW146_g2060</name>
</gene>
<dbReference type="SUPFAM" id="SSF51695">
    <property type="entry name" value="PLC-like phosphodiesterases"/>
    <property type="match status" value="1"/>
</dbReference>
<dbReference type="Gene3D" id="3.20.20.190">
    <property type="entry name" value="Phosphatidylinositol (PI) phosphodiesterase"/>
    <property type="match status" value="1"/>
</dbReference>
<dbReference type="GO" id="GO:0006629">
    <property type="term" value="P:lipid metabolic process"/>
    <property type="evidence" value="ECO:0007669"/>
    <property type="project" value="InterPro"/>
</dbReference>